<feature type="transmembrane region" description="Helical" evidence="6">
    <location>
        <begin position="126"/>
        <end position="145"/>
    </location>
</feature>
<evidence type="ECO:0000256" key="6">
    <source>
        <dbReference type="SAM" id="Phobius"/>
    </source>
</evidence>
<sequence length="279" mass="30931">MSVVPMLANASPWAFQAHPEVWFLVLAIVGLGWWASHIGTRVLPVGVPVATPFQKRAFGLAVVMLLLSADWPVHDIAEEHLYSVHMLQHMSITMFVPPLFLLATPAWLARLVILEGGVSSRVLRRMSNPVVAGVLFNALVALTHWNGVVRLSAENGAFHYMAHLAIFTSALMMWMPVVSPIREHRLGPPGQMLYLFLMSLIPTIPAGWLTFAEGAVYRVYDDGFEPWGIGVISDQQAAGAIMKVLGGFFLWGVIVVKFARFAASERSDRSQRLYDQDRT</sequence>
<evidence type="ECO:0000256" key="4">
    <source>
        <dbReference type="ARBA" id="ARBA00022989"/>
    </source>
</evidence>
<feature type="transmembrane region" description="Helical" evidence="6">
    <location>
        <begin position="94"/>
        <end position="114"/>
    </location>
</feature>
<keyword evidence="4 6" id="KW-1133">Transmembrane helix</keyword>
<evidence type="ECO:0000256" key="3">
    <source>
        <dbReference type="ARBA" id="ARBA00022692"/>
    </source>
</evidence>
<name>A0A381SNM9_9ZZZZ</name>
<evidence type="ECO:0000256" key="1">
    <source>
        <dbReference type="ARBA" id="ARBA00004651"/>
    </source>
</evidence>
<comment type="subcellular location">
    <subcellularLocation>
        <location evidence="1">Cell membrane</location>
        <topology evidence="1">Multi-pass membrane protein</topology>
    </subcellularLocation>
</comment>
<evidence type="ECO:0008006" key="8">
    <source>
        <dbReference type="Google" id="ProtNLM"/>
    </source>
</evidence>
<evidence type="ECO:0000256" key="5">
    <source>
        <dbReference type="ARBA" id="ARBA00023136"/>
    </source>
</evidence>
<gene>
    <name evidence="7" type="ORF">METZ01_LOCUS57762</name>
</gene>
<feature type="transmembrane region" description="Helical" evidence="6">
    <location>
        <begin position="237"/>
        <end position="259"/>
    </location>
</feature>
<reference evidence="7" key="1">
    <citation type="submission" date="2018-05" db="EMBL/GenBank/DDBJ databases">
        <authorList>
            <person name="Lanie J.A."/>
            <person name="Ng W.-L."/>
            <person name="Kazmierczak K.M."/>
            <person name="Andrzejewski T.M."/>
            <person name="Davidsen T.M."/>
            <person name="Wayne K.J."/>
            <person name="Tettelin H."/>
            <person name="Glass J.I."/>
            <person name="Rusch D."/>
            <person name="Podicherti R."/>
            <person name="Tsui H.-C.T."/>
            <person name="Winkler M.E."/>
        </authorList>
    </citation>
    <scope>NUCLEOTIDE SEQUENCE</scope>
</reference>
<evidence type="ECO:0000313" key="7">
    <source>
        <dbReference type="EMBL" id="SVA04908.1"/>
    </source>
</evidence>
<dbReference type="AlphaFoldDB" id="A0A381SNM9"/>
<keyword evidence="5 6" id="KW-0472">Membrane</keyword>
<keyword evidence="3 6" id="KW-0812">Transmembrane</keyword>
<dbReference type="Pfam" id="PF09678">
    <property type="entry name" value="Caa3_CtaG"/>
    <property type="match status" value="1"/>
</dbReference>
<keyword evidence="2" id="KW-1003">Cell membrane</keyword>
<proteinExistence type="predicted"/>
<feature type="transmembrane region" description="Helical" evidence="6">
    <location>
        <begin position="157"/>
        <end position="181"/>
    </location>
</feature>
<feature type="transmembrane region" description="Helical" evidence="6">
    <location>
        <begin position="193"/>
        <end position="217"/>
    </location>
</feature>
<organism evidence="7">
    <name type="scientific">marine metagenome</name>
    <dbReference type="NCBI Taxonomy" id="408172"/>
    <lineage>
        <taxon>unclassified sequences</taxon>
        <taxon>metagenomes</taxon>
        <taxon>ecological metagenomes</taxon>
    </lineage>
</organism>
<accession>A0A381SNM9</accession>
<dbReference type="GO" id="GO:0005886">
    <property type="term" value="C:plasma membrane"/>
    <property type="evidence" value="ECO:0007669"/>
    <property type="project" value="UniProtKB-SubCell"/>
</dbReference>
<dbReference type="InterPro" id="IPR019108">
    <property type="entry name" value="Caa3_assmbl_CtaG-rel"/>
</dbReference>
<protein>
    <recommendedName>
        <fullName evidence="8">Cytochrome c oxidase assembly protein</fullName>
    </recommendedName>
</protein>
<feature type="transmembrane region" description="Helical" evidence="6">
    <location>
        <begin position="20"/>
        <end position="36"/>
    </location>
</feature>
<evidence type="ECO:0000256" key="2">
    <source>
        <dbReference type="ARBA" id="ARBA00022475"/>
    </source>
</evidence>
<dbReference type="EMBL" id="UINC01003277">
    <property type="protein sequence ID" value="SVA04908.1"/>
    <property type="molecule type" value="Genomic_DNA"/>
</dbReference>